<keyword evidence="3" id="KW-0804">Transcription</keyword>
<dbReference type="InterPro" id="IPR009057">
    <property type="entry name" value="Homeodomain-like_sf"/>
</dbReference>
<accession>A0A6N4WFF0</accession>
<dbReference type="AlphaFoldDB" id="A0A6N4WFF0"/>
<feature type="domain" description="HTH tetR-type" evidence="5">
    <location>
        <begin position="1"/>
        <end position="54"/>
    </location>
</feature>
<dbReference type="PANTHER" id="PTHR30055:SF234">
    <property type="entry name" value="HTH-TYPE TRANSCRIPTIONAL REGULATOR BETI"/>
    <property type="match status" value="1"/>
</dbReference>
<dbReference type="GO" id="GO:0000976">
    <property type="term" value="F:transcription cis-regulatory region binding"/>
    <property type="evidence" value="ECO:0007669"/>
    <property type="project" value="TreeGrafter"/>
</dbReference>
<evidence type="ECO:0000313" key="7">
    <source>
        <dbReference type="Proteomes" id="UP000467249"/>
    </source>
</evidence>
<gene>
    <name evidence="6" type="ORF">MANY_39890</name>
</gene>
<evidence type="ECO:0000313" key="6">
    <source>
        <dbReference type="EMBL" id="BBZ78652.1"/>
    </source>
</evidence>
<dbReference type="PROSITE" id="PS50977">
    <property type="entry name" value="HTH_TETR_2"/>
    <property type="match status" value="1"/>
</dbReference>
<dbReference type="EMBL" id="AP022620">
    <property type="protein sequence ID" value="BBZ78652.1"/>
    <property type="molecule type" value="Genomic_DNA"/>
</dbReference>
<keyword evidence="7" id="KW-1185">Reference proteome</keyword>
<dbReference type="PANTHER" id="PTHR30055">
    <property type="entry name" value="HTH-TYPE TRANSCRIPTIONAL REGULATOR RUTR"/>
    <property type="match status" value="1"/>
</dbReference>
<sequence>MDAAAHLFTTLGYAGTSTRAIADEVGIRQASLYHHFKTKDDIACALLSQTVTPTLDLIPELLRATPTLAPAAHLHALATFDGDRLLNRRWNLGTLYLQPELRTPGLAPFWTGHDRLRWHYLALSQSIIADSDVHPAAAELPFRIVESLVGMWATEPGAYRDALPVEFANASLRVLGVSEEDVRRHGQRARIFLERRASSAATRIEIPAAQR</sequence>
<reference evidence="6 7" key="1">
    <citation type="journal article" date="2019" name="Emerg. Microbes Infect.">
        <title>Comprehensive subspecies identification of 175 nontuberculous mycobacteria species based on 7547 genomic profiles.</title>
        <authorList>
            <person name="Matsumoto Y."/>
            <person name="Kinjo T."/>
            <person name="Motooka D."/>
            <person name="Nabeya D."/>
            <person name="Jung N."/>
            <person name="Uechi K."/>
            <person name="Horii T."/>
            <person name="Iida T."/>
            <person name="Fujita J."/>
            <person name="Nakamura S."/>
        </authorList>
    </citation>
    <scope>NUCLEOTIDE SEQUENCE [LARGE SCALE GENOMIC DNA]</scope>
    <source>
        <strain evidence="6 7">JCM 30275</strain>
    </source>
</reference>
<dbReference type="Gene3D" id="1.10.357.10">
    <property type="entry name" value="Tetracycline Repressor, domain 2"/>
    <property type="match status" value="1"/>
</dbReference>
<dbReference type="InterPro" id="IPR001647">
    <property type="entry name" value="HTH_TetR"/>
</dbReference>
<evidence type="ECO:0000259" key="5">
    <source>
        <dbReference type="PROSITE" id="PS50977"/>
    </source>
</evidence>
<evidence type="ECO:0000256" key="3">
    <source>
        <dbReference type="ARBA" id="ARBA00023163"/>
    </source>
</evidence>
<keyword evidence="2 4" id="KW-0238">DNA-binding</keyword>
<evidence type="ECO:0000256" key="2">
    <source>
        <dbReference type="ARBA" id="ARBA00023125"/>
    </source>
</evidence>
<evidence type="ECO:0000256" key="1">
    <source>
        <dbReference type="ARBA" id="ARBA00023015"/>
    </source>
</evidence>
<proteinExistence type="predicted"/>
<dbReference type="KEGG" id="many:MANY_39890"/>
<protein>
    <submittedName>
        <fullName evidence="6">TetR family transcriptional regulator</fullName>
    </submittedName>
</protein>
<name>A0A6N4WFF0_9MYCO</name>
<dbReference type="SUPFAM" id="SSF46689">
    <property type="entry name" value="Homeodomain-like"/>
    <property type="match status" value="1"/>
</dbReference>
<dbReference type="GO" id="GO:0003700">
    <property type="term" value="F:DNA-binding transcription factor activity"/>
    <property type="evidence" value="ECO:0007669"/>
    <property type="project" value="TreeGrafter"/>
</dbReference>
<feature type="DNA-binding region" description="H-T-H motif" evidence="4">
    <location>
        <begin position="17"/>
        <end position="36"/>
    </location>
</feature>
<organism evidence="6 7">
    <name type="scientific">Mycolicibacterium anyangense</name>
    <dbReference type="NCBI Taxonomy" id="1431246"/>
    <lineage>
        <taxon>Bacteria</taxon>
        <taxon>Bacillati</taxon>
        <taxon>Actinomycetota</taxon>
        <taxon>Actinomycetes</taxon>
        <taxon>Mycobacteriales</taxon>
        <taxon>Mycobacteriaceae</taxon>
        <taxon>Mycolicibacterium</taxon>
    </lineage>
</organism>
<keyword evidence="1" id="KW-0805">Transcription regulation</keyword>
<dbReference type="Pfam" id="PF00440">
    <property type="entry name" value="TetR_N"/>
    <property type="match status" value="1"/>
</dbReference>
<dbReference type="Proteomes" id="UP000467249">
    <property type="component" value="Chromosome"/>
</dbReference>
<dbReference type="InterPro" id="IPR050109">
    <property type="entry name" value="HTH-type_TetR-like_transc_reg"/>
</dbReference>
<evidence type="ECO:0000256" key="4">
    <source>
        <dbReference type="PROSITE-ProRule" id="PRU00335"/>
    </source>
</evidence>